<proteinExistence type="predicted"/>
<sequence>MLVTLKEAQSACDGIGRRIFYAGNPILVGLVQNYLLWRKTEFAQVWSSSPPGEILPVGTGIVTTFDFLESTVANAIALDEKKIMSVCLAGKDLRA</sequence>
<gene>
    <name evidence="1" type="ORF">ODALV1_LOCUS9799</name>
</gene>
<evidence type="ECO:0000313" key="2">
    <source>
        <dbReference type="Proteomes" id="UP001642540"/>
    </source>
</evidence>
<dbReference type="EMBL" id="CAXLJM020000030">
    <property type="protein sequence ID" value="CAL8097971.1"/>
    <property type="molecule type" value="Genomic_DNA"/>
</dbReference>
<name>A0ABP1QCI2_9HEXA</name>
<accession>A0ABP1QCI2</accession>
<evidence type="ECO:0000313" key="1">
    <source>
        <dbReference type="EMBL" id="CAL8097971.1"/>
    </source>
</evidence>
<protein>
    <submittedName>
        <fullName evidence="1">Uncharacterized protein</fullName>
    </submittedName>
</protein>
<organism evidence="1 2">
    <name type="scientific">Orchesella dallaii</name>
    <dbReference type="NCBI Taxonomy" id="48710"/>
    <lineage>
        <taxon>Eukaryota</taxon>
        <taxon>Metazoa</taxon>
        <taxon>Ecdysozoa</taxon>
        <taxon>Arthropoda</taxon>
        <taxon>Hexapoda</taxon>
        <taxon>Collembola</taxon>
        <taxon>Entomobryomorpha</taxon>
        <taxon>Entomobryoidea</taxon>
        <taxon>Orchesellidae</taxon>
        <taxon>Orchesellinae</taxon>
        <taxon>Orchesella</taxon>
    </lineage>
</organism>
<dbReference type="Proteomes" id="UP001642540">
    <property type="component" value="Unassembled WGS sequence"/>
</dbReference>
<reference evidence="1 2" key="1">
    <citation type="submission" date="2024-08" db="EMBL/GenBank/DDBJ databases">
        <authorList>
            <person name="Cucini C."/>
            <person name="Frati F."/>
        </authorList>
    </citation>
    <scope>NUCLEOTIDE SEQUENCE [LARGE SCALE GENOMIC DNA]</scope>
</reference>
<comment type="caution">
    <text evidence="1">The sequence shown here is derived from an EMBL/GenBank/DDBJ whole genome shotgun (WGS) entry which is preliminary data.</text>
</comment>
<keyword evidence="2" id="KW-1185">Reference proteome</keyword>